<reference evidence="4 5" key="2">
    <citation type="journal article" date="2005" name="Science">
        <title>The genome of the African trypanosome Trypanosoma brucei.</title>
        <authorList>
            <person name="Berriman M."/>
            <person name="Ghedin E."/>
            <person name="Hertz-Fowler C."/>
            <person name="Blandin G."/>
            <person name="Renauld H."/>
            <person name="Bartholomeu D.C."/>
            <person name="Lennard N.J."/>
            <person name="Caler E."/>
            <person name="Hamlin N.E."/>
            <person name="Haas B."/>
            <person name="Bohme U."/>
            <person name="Hannick L."/>
            <person name="Aslett M.A."/>
            <person name="Shallom J."/>
            <person name="Marcello L."/>
            <person name="Hou L."/>
            <person name="Wickstead B."/>
            <person name="Alsmark U.C."/>
            <person name="Arrowsmith C."/>
            <person name="Atkin R.J."/>
            <person name="Barron A.J."/>
            <person name="Bringaud F."/>
            <person name="Brooks K."/>
            <person name="Carrington M."/>
            <person name="Cherevach I."/>
            <person name="Chillingworth T.J."/>
            <person name="Churcher C."/>
            <person name="Clark L.N."/>
            <person name="Corton C.H."/>
            <person name="Cronin A."/>
            <person name="Davies R.M."/>
            <person name="Doggett J."/>
            <person name="Djikeng A."/>
            <person name="Feldblyum T."/>
            <person name="Field M.C."/>
            <person name="Fraser A."/>
            <person name="Goodhead I."/>
            <person name="Hance Z."/>
            <person name="Harper D."/>
            <person name="Harris B.R."/>
            <person name="Hauser H."/>
            <person name="Hostetler J."/>
            <person name="Ivens A."/>
            <person name="Jagels K."/>
            <person name="Johnson D."/>
            <person name="Johnson J."/>
            <person name="Jones K."/>
            <person name="Kerhornou A.X."/>
            <person name="Koo H."/>
            <person name="Larke N."/>
            <person name="Landfear S."/>
            <person name="Larkin C."/>
            <person name="Leech V."/>
            <person name="Line A."/>
            <person name="Lord A."/>
            <person name="Macleod A."/>
            <person name="Mooney P.J."/>
            <person name="Moule S."/>
            <person name="Martin D.M."/>
            <person name="Morgan G.W."/>
            <person name="Mungall K."/>
            <person name="Norbertczak H."/>
            <person name="Ormond D."/>
            <person name="Pai G."/>
            <person name="Peacock C.S."/>
            <person name="Peterson J."/>
            <person name="Quail M.A."/>
            <person name="Rabbinowitsch E."/>
            <person name="Rajandream M.A."/>
            <person name="Reitter C."/>
            <person name="Salzberg S.L."/>
            <person name="Sanders M."/>
            <person name="Schobel S."/>
            <person name="Sharp S."/>
            <person name="Simmonds M."/>
            <person name="Simpson A.J."/>
            <person name="Tallon L."/>
            <person name="Turner C.M."/>
            <person name="Tait A."/>
            <person name="Tivey A.R."/>
            <person name="Van Aken S."/>
            <person name="Walker D."/>
            <person name="Wanless D."/>
            <person name="Wang S."/>
            <person name="White B."/>
            <person name="White O."/>
            <person name="Whitehead S."/>
            <person name="Woodward J."/>
            <person name="Wortman J."/>
            <person name="Adams M.D."/>
            <person name="Embley T.M."/>
            <person name="Gull K."/>
            <person name="Ullu E."/>
            <person name="Barry J.D."/>
            <person name="Fairlamb A.H."/>
            <person name="Opperdoes F."/>
            <person name="Barrell B.G."/>
            <person name="Donelson J.E."/>
            <person name="Hall N."/>
            <person name="Fraser C.M."/>
            <person name="Melville S.E."/>
            <person name="El-Sayed N.M."/>
        </authorList>
    </citation>
    <scope>NUCLEOTIDE SEQUENCE [LARGE SCALE GENOMIC DNA]</scope>
    <source>
        <strain evidence="4 5">927/4 GUTat10.1</strain>
    </source>
</reference>
<dbReference type="OMA" id="CTSTREV"/>
<dbReference type="PaxDb" id="5691-AAZ12737"/>
<dbReference type="GeneID" id="3658886"/>
<dbReference type="eggNOG" id="ENOG502SH3I">
    <property type="taxonomic scope" value="Eukaryota"/>
</dbReference>
<accession>D6XJK4</accession>
<accession>Q57Y53</accession>
<dbReference type="Proteomes" id="UP000008524">
    <property type="component" value="Chromosome 7"/>
</dbReference>
<keyword evidence="5" id="KW-1185">Reference proteome</keyword>
<organism evidence="3 5">
    <name type="scientific">Trypanosoma brucei brucei (strain 927/4 GUTat10.1)</name>
    <dbReference type="NCBI Taxonomy" id="185431"/>
    <lineage>
        <taxon>Eukaryota</taxon>
        <taxon>Discoba</taxon>
        <taxon>Euglenozoa</taxon>
        <taxon>Kinetoplastea</taxon>
        <taxon>Metakinetoplastina</taxon>
        <taxon>Trypanosomatida</taxon>
        <taxon>Trypanosomatidae</taxon>
        <taxon>Trypanosoma</taxon>
    </lineage>
</organism>
<evidence type="ECO:0000313" key="3">
    <source>
        <dbReference type="EMBL" id="AAX69466.1"/>
    </source>
</evidence>
<dbReference type="KEGG" id="tbr:Tb927.7.6760"/>
<dbReference type="GO" id="GO:0036064">
    <property type="term" value="C:ciliary basal body"/>
    <property type="evidence" value="ECO:0000314"/>
    <property type="project" value="GeneDB"/>
</dbReference>
<dbReference type="EMBL" id="CP000070">
    <property type="protein sequence ID" value="AAZ12737.1"/>
    <property type="molecule type" value="Genomic_DNA"/>
</dbReference>
<reference evidence="4" key="1">
    <citation type="journal article" date="2005" name="Science">
        <title>Comparative genomics of trypanosomatid parasitic protozoa.</title>
        <authorList>
            <person name="El-Sayed N.M."/>
            <person name="Myler P.J."/>
            <person name="Blandin G."/>
            <person name="Berriman M."/>
            <person name="Crabtree J."/>
            <person name="Aggarwal G."/>
            <person name="Caler E."/>
            <person name="Renauld H."/>
            <person name="Worthey E.A."/>
            <person name="Hertz-Fowler C."/>
            <person name="Ghedin E."/>
            <person name="Peacock C."/>
            <person name="Bartholomeu D.C."/>
            <person name="Haas B.J."/>
            <person name="Tran A.N."/>
            <person name="Wortman J.R."/>
            <person name="Alsmark U.C."/>
            <person name="Angiuoli S."/>
            <person name="Anupama A."/>
            <person name="Badger J."/>
            <person name="Bringaud F."/>
            <person name="Cadag E."/>
            <person name="Carlton J.M."/>
            <person name="Cerqueira G.C."/>
            <person name="Creasy T."/>
            <person name="Delcher A.L."/>
            <person name="Djikeng A."/>
            <person name="Embley T.M."/>
            <person name="Hauser C."/>
            <person name="Ivens A.C."/>
            <person name="Kummerfeld S.K."/>
            <person name="Pereira-Leal J.B."/>
            <person name="Nilsson D."/>
            <person name="Peterson J."/>
            <person name="Salzberg S.L."/>
            <person name="Shallom J."/>
            <person name="Silva J.C."/>
            <person name="Sundaram J."/>
            <person name="Westenberger S."/>
            <person name="White O."/>
            <person name="Melville S.E."/>
            <person name="Donelson J.E."/>
            <person name="Andersson B."/>
            <person name="Stuart K.D."/>
            <person name="Hall N."/>
        </authorList>
    </citation>
    <scope>NUCLEOTIDE SEQUENCE</scope>
    <source>
        <strain evidence="4">927/4 GUTat10.1</strain>
    </source>
</reference>
<dbReference type="InParanoid" id="Q57Y53"/>
<evidence type="ECO:0000313" key="4">
    <source>
        <dbReference type="EMBL" id="AAZ12737.1"/>
    </source>
</evidence>
<reference evidence="3" key="3">
    <citation type="submission" date="2005-04" db="EMBL/GenBank/DDBJ databases">
        <title>.</title>
        <authorList>
            <person name="Ghedin E."/>
            <person name="Blandin G."/>
            <person name="Bartholomeu D."/>
            <person name="Caler E."/>
            <person name="Haas B."/>
            <person name="Hannick L."/>
            <person name="Shallom J."/>
            <person name="Hou L."/>
            <person name="Djikeng A."/>
            <person name="Feldblyum T."/>
            <person name="Hostetler J."/>
            <person name="Johnson J."/>
            <person name="Jones K."/>
            <person name="Koo H.L."/>
            <person name="Larkin C."/>
            <person name="Pai G."/>
            <person name="Peterson J."/>
            <person name="Khalak H.G."/>
            <person name="Salzberg S."/>
            <person name="Simpson A.J."/>
            <person name="Tallon L."/>
            <person name="Van Aken S."/>
            <person name="Wanless D."/>
            <person name="White O."/>
            <person name="Wortman J."/>
            <person name="Fraser C.M."/>
            <person name="El-Sayed N.M.A."/>
        </authorList>
    </citation>
    <scope>NUCLEOTIDE SEQUENCE</scope>
    <source>
        <strain evidence="3">GUTat10.1</strain>
    </source>
</reference>
<feature type="region of interest" description="Disordered" evidence="1">
    <location>
        <begin position="728"/>
        <end position="787"/>
    </location>
</feature>
<keyword evidence="2" id="KW-0472">Membrane</keyword>
<proteinExistence type="predicted"/>
<dbReference type="EMBL" id="AC159409">
    <property type="protein sequence ID" value="AAX69466.1"/>
    <property type="molecule type" value="Genomic_DNA"/>
</dbReference>
<gene>
    <name evidence="4" type="primary">Tb07.15M23.580</name>
    <name evidence="3" type="ORF">Tb927.7.6760</name>
</gene>
<feature type="region of interest" description="Disordered" evidence="1">
    <location>
        <begin position="908"/>
        <end position="932"/>
    </location>
</feature>
<keyword evidence="2" id="KW-1133">Transmembrane helix</keyword>
<evidence type="ECO:0000256" key="2">
    <source>
        <dbReference type="SAM" id="Phobius"/>
    </source>
</evidence>
<evidence type="ECO:0000256" key="1">
    <source>
        <dbReference type="SAM" id="MobiDB-lite"/>
    </source>
</evidence>
<feature type="compositionally biased region" description="Polar residues" evidence="1">
    <location>
        <begin position="728"/>
        <end position="739"/>
    </location>
</feature>
<dbReference type="VEuPathDB" id="TriTrypDB:Tb927.7.6760"/>
<name>Q57Y53_TRYB2</name>
<protein>
    <recommendedName>
        <fullName evidence="6">Kinesin</fullName>
    </recommendedName>
</protein>
<feature type="region of interest" description="Disordered" evidence="1">
    <location>
        <begin position="297"/>
        <end position="328"/>
    </location>
</feature>
<keyword evidence="2" id="KW-0812">Transmembrane</keyword>
<evidence type="ECO:0008006" key="6">
    <source>
        <dbReference type="Google" id="ProtNLM"/>
    </source>
</evidence>
<sequence length="1236" mass="132305">MLCDGIAVLLLLLCTDWKHLSLSNRTTGNQTREGLLWVAACVSLCSVFSTGSAVRLYVRCLFPLFFLHSLLCASFPVCLVFHLGPRLSLSSLHLAAPVGGWTMYQSGGRSNHRVTVALSLSQGSNQTQEKSEAGGVHVLHRDGERGIPGGLGMPLQDAWASVCCSDIPQQRGNQKCKPPTVLGVRTSFVTAGDGEGCTLSYTAYVEALANCVASTLLDCNGVELLTLAHGPSGSGKTTQLFGSSLSSRPNVSTSAVGLFPLVLQQLFAVPHDPAEYHSPVAAVSVVEWRLVAPTSGTATAEPLGRPNHGNMKRGPVPNSTGCCGSSRGDDVLPQSEAVDLLARAPDASSPTRCFMEDYADIPAARYVLCSSVHEVQVTLHEAFSSSLAWRPVDRSPEQPSETTLRSQGCVIGDFDLGSPDAVLSPVVGSNSHVLVTLLIRSRGASGCDAVSIWRLWDLCGPPPFSYDRNSTHFCLARSVHMSLLRTAQLMIWSGGLHTGLMSIIAESMADEAETVRTLPRHISDVVPLTSTAQQSLFQCRGQNNQNLLFSGLDSVSAMIEACVQHSCSSVLWMGALRRGTSFDVINKEVLRAAAAVSECGDAENADLVEELRRQRRQENLRAAERVINIFAVPFKQRGVLQFSVVRGLSNYNVDCCSPKVTTPNDISRCGDPASSRLRSRLISPVLASEAPAGSSCADRIATAPRQHLPSLPRANCGAFLQANVVDVQSTPNSRSQRPQGQAEDLAHPVGSPHGLKGHSPVTVSHPDAVCASTPSSKGTEHPNPMLVSSTYATDCPDISRVPVSGDPSFVSQHELEGVAHVLQRLLEHPLAQLQEVSQHYREQLRQQRRAISNLSALFHSGGLMLSEVRQHEHQQEKLLAAAERNSFLEQRLQRLERENNELRTQLNLLRGQNDTTATPPAGSAPASGSALAGTPRHIVRASGTNADPVVATRSVEKQSVGVQTLEHRGEITLSDLAAETKEPQHRAAGRGDPTAGSLLAGTCTSAGDTVTVNPKCYNEIITTNGAGMVRWASQEGHSTAASDDSSASAHLLDVLARATKVAPSSADVVREKKVTPTQLRESCASSKWPEGVNIGTRTHLCRWGELSITSNESGDICADLRAFREAVTAARDGALRALYVAKEAVRDSCVQSLSSCAVSVCNGDTCQSVNRDSEILCNSSIEGRALRNVWEELGQQETKVSKALDALQREALALEQNTLGALSREKQLLSRAIFAE</sequence>
<evidence type="ECO:0000313" key="5">
    <source>
        <dbReference type="Proteomes" id="UP000008524"/>
    </source>
</evidence>
<dbReference type="RefSeq" id="XP_846296.1">
    <property type="nucleotide sequence ID" value="XM_841203.1"/>
</dbReference>
<feature type="transmembrane region" description="Helical" evidence="2">
    <location>
        <begin position="65"/>
        <end position="84"/>
    </location>
</feature>
<feature type="transmembrane region" description="Helical" evidence="2">
    <location>
        <begin position="34"/>
        <end position="58"/>
    </location>
</feature>
<dbReference type="AlphaFoldDB" id="Q57Y53"/>
<dbReference type="OrthoDB" id="253113at2759"/>
<feature type="compositionally biased region" description="Low complexity" evidence="1">
    <location>
        <begin position="915"/>
        <end position="932"/>
    </location>
</feature>
<reference evidence="4" key="4">
    <citation type="submission" date="2005-04" db="EMBL/GenBank/DDBJ databases">
        <title>Sequencing, closure, and annotation of Trypanosoma brucei chromosomes 2 through 8.</title>
        <authorList>
            <person name="Ghedin E."/>
            <person name="Blandin G."/>
            <person name="Bartholomeu D."/>
            <person name="Caler E."/>
            <person name="Haas B."/>
            <person name="Hannick L."/>
            <person name="Shallom J."/>
            <person name="Hou L."/>
            <person name="Djikeng A."/>
            <person name="Feldblyum T."/>
            <person name="Hostetler J."/>
            <person name="Johnson J."/>
            <person name="Jones K."/>
            <person name="Koo H.L."/>
            <person name="Larkin C."/>
            <person name="Pai G."/>
            <person name="Peterson J."/>
            <person name="Khalak H.G."/>
            <person name="Salzberg S."/>
            <person name="Simpson A.J."/>
            <person name="Tallon L."/>
            <person name="Van Aken S."/>
            <person name="Wanless D."/>
            <person name="White O."/>
            <person name="Wortman J."/>
            <person name="Fraser C.M."/>
            <person name="El-Sayed N.M.A."/>
        </authorList>
    </citation>
    <scope>NUCLEOTIDE SEQUENCE</scope>
    <source>
        <strain evidence="4">927/4 GUTat10.1</strain>
    </source>
</reference>